<dbReference type="InterPro" id="IPR027417">
    <property type="entry name" value="P-loop_NTPase"/>
</dbReference>
<evidence type="ECO:0000256" key="1">
    <source>
        <dbReference type="ARBA" id="ARBA00022741"/>
    </source>
</evidence>
<reference evidence="9" key="1">
    <citation type="submission" date="2023-07" db="EMBL/GenBank/DDBJ databases">
        <authorList>
            <consortium name="AG Swart"/>
            <person name="Singh M."/>
            <person name="Singh A."/>
            <person name="Seah K."/>
            <person name="Emmerich C."/>
        </authorList>
    </citation>
    <scope>NUCLEOTIDE SEQUENCE</scope>
    <source>
        <strain evidence="9">DP1</strain>
    </source>
</reference>
<protein>
    <recommendedName>
        <fullName evidence="8">Kinesin motor domain-containing protein</fullName>
    </recommendedName>
</protein>
<keyword evidence="3 6" id="KW-0175">Coiled coil</keyword>
<dbReference type="PANTHER" id="PTHR47968">
    <property type="entry name" value="CENTROMERE PROTEIN E"/>
    <property type="match status" value="1"/>
</dbReference>
<dbReference type="InterPro" id="IPR036961">
    <property type="entry name" value="Kinesin_motor_dom_sf"/>
</dbReference>
<keyword evidence="1 5" id="KW-0547">Nucleotide-binding</keyword>
<accession>A0AAD1XND3</accession>
<evidence type="ECO:0000256" key="6">
    <source>
        <dbReference type="SAM" id="Coils"/>
    </source>
</evidence>
<feature type="compositionally biased region" description="Basic and acidic residues" evidence="7">
    <location>
        <begin position="386"/>
        <end position="405"/>
    </location>
</feature>
<dbReference type="Proteomes" id="UP001295684">
    <property type="component" value="Unassembled WGS sequence"/>
</dbReference>
<feature type="compositionally biased region" description="Polar residues" evidence="7">
    <location>
        <begin position="803"/>
        <end position="818"/>
    </location>
</feature>
<dbReference type="SMART" id="SM00129">
    <property type="entry name" value="KISc"/>
    <property type="match status" value="1"/>
</dbReference>
<dbReference type="InterPro" id="IPR019821">
    <property type="entry name" value="Kinesin_motor_CS"/>
</dbReference>
<dbReference type="PANTHER" id="PTHR47968:SF75">
    <property type="entry name" value="CENTROMERE-ASSOCIATED PROTEIN E"/>
    <property type="match status" value="1"/>
</dbReference>
<evidence type="ECO:0000256" key="3">
    <source>
        <dbReference type="ARBA" id="ARBA00023054"/>
    </source>
</evidence>
<dbReference type="GO" id="GO:0008017">
    <property type="term" value="F:microtubule binding"/>
    <property type="evidence" value="ECO:0007669"/>
    <property type="project" value="InterPro"/>
</dbReference>
<feature type="coiled-coil region" evidence="6">
    <location>
        <begin position="342"/>
        <end position="369"/>
    </location>
</feature>
<dbReference type="GO" id="GO:0003777">
    <property type="term" value="F:microtubule motor activity"/>
    <property type="evidence" value="ECO:0007669"/>
    <property type="project" value="InterPro"/>
</dbReference>
<dbReference type="PROSITE" id="PS00411">
    <property type="entry name" value="KINESIN_MOTOR_1"/>
    <property type="match status" value="1"/>
</dbReference>
<dbReference type="PROSITE" id="PS50067">
    <property type="entry name" value="KINESIN_MOTOR_2"/>
    <property type="match status" value="1"/>
</dbReference>
<evidence type="ECO:0000313" key="10">
    <source>
        <dbReference type="Proteomes" id="UP001295684"/>
    </source>
</evidence>
<dbReference type="CDD" id="cd00106">
    <property type="entry name" value="KISc"/>
    <property type="match status" value="1"/>
</dbReference>
<feature type="region of interest" description="Disordered" evidence="7">
    <location>
        <begin position="799"/>
        <end position="824"/>
    </location>
</feature>
<name>A0AAD1XND3_EUPCR</name>
<dbReference type="EMBL" id="CAMPGE010017486">
    <property type="protein sequence ID" value="CAI2375961.1"/>
    <property type="molecule type" value="Genomic_DNA"/>
</dbReference>
<comment type="caution">
    <text evidence="9">The sequence shown here is derived from an EMBL/GenBank/DDBJ whole genome shotgun (WGS) entry which is preliminary data.</text>
</comment>
<evidence type="ECO:0000256" key="2">
    <source>
        <dbReference type="ARBA" id="ARBA00022840"/>
    </source>
</evidence>
<sequence length="1078" mass="123306">MPSESIKVAIRFRGNEGDQSKASWDFESENSIKAENGKTMSYDIVLDPDCDQKLMYELCARDIIAQFTLGFNATIFAYGQSGSGKTFSMLGPDDVVDAIKEGSDNVPEKVQKLYGIIPRAVFDIFTWINLEMSKDHQTEFEIKVFYFEIYNESLNNLLTMPPQKKMKMREMKNGSIVVLNCEPNYATSPEDIFELLKIGQMNRAVAGTNQNARSSRSHTIFVLDIEQKNSDGSTKSSRLNLVDLAGSERIDKTGATGQTLKEAQKINLSLTTLGMCIKSLTEGQKHVPFRDSKLTMFLKQSLGGNSKTLLICTASALARHYEESYQTCRFAKRAKKVKNKAVSNVMRSREELETMIKKLKSEVTALKKQLTDNGIKPNAKAYKTSAGEESKGEEEKKEGREPSEKSEEDTISTSASTEIAAELEMKLEELQTAYDNYKDNSQKRILELEDLIEKAEEEKIDLDNYREKDFEIEALVSTVDEKEEEISKLQQEKDKEKVYYEAKIAEINSSLKTTISDFEDLKSDYKELKEQFDLKTKEYTQEIEELKSEKSVLEEKHSKLLQKLSDSEGKSSGKITELEILNQEIESRRTTLENDKKELESRIELKQKEIDSLNDKVGKATVEKSEINTKLEAELENSRNLKKERDTIAKDLEELKSSSTKKQTELQGDITKLESEKESLLAKILEVEKERDTLDNCVKENSDTKELLEEKDQMIKALKDSISVKVQQAEEVKDAEIDTLKQQIDEADGETEKVKASLGDLQEQMEQDLQKKDAQIKETEAIKDSIKEELDKKEHEVFKLSEENQSLNSKIESEQQTTKSKEELIQSLKERLEVTQDTVQDLEKRNKNLEEASQQDSEDINKELTIFKADNEVLKEKISNLEKERSKETERNTTKLETAREELKEKSEQTAKLEAENVEIKRQNQELTEKVDELKRKINDLKVKTDREVRLSTIAMMNLQKAKKVPRKIVEGADEDAEEVDEGIISGPFTRKSTIVRKKIKFNDQVIDPSILNKEDWQLTAAEKYQKSIAQHYKNQKIQESRRKGMNYRDANMEDYGNDIIDADDFDNSDGDEGVFTG</sequence>
<organism evidence="9 10">
    <name type="scientific">Euplotes crassus</name>
    <dbReference type="NCBI Taxonomy" id="5936"/>
    <lineage>
        <taxon>Eukaryota</taxon>
        <taxon>Sar</taxon>
        <taxon>Alveolata</taxon>
        <taxon>Ciliophora</taxon>
        <taxon>Intramacronucleata</taxon>
        <taxon>Spirotrichea</taxon>
        <taxon>Hypotrichia</taxon>
        <taxon>Euplotida</taxon>
        <taxon>Euplotidae</taxon>
        <taxon>Moneuplotes</taxon>
    </lineage>
</organism>
<feature type="region of interest" description="Disordered" evidence="7">
    <location>
        <begin position="882"/>
        <end position="911"/>
    </location>
</feature>
<evidence type="ECO:0000256" key="4">
    <source>
        <dbReference type="ARBA" id="ARBA00023175"/>
    </source>
</evidence>
<dbReference type="PRINTS" id="PR00380">
    <property type="entry name" value="KINESINHEAVY"/>
</dbReference>
<dbReference type="InterPro" id="IPR001752">
    <property type="entry name" value="Kinesin_motor_dom"/>
</dbReference>
<proteinExistence type="inferred from homology"/>
<keyword evidence="4 5" id="KW-0505">Motor protein</keyword>
<dbReference type="GO" id="GO:0007018">
    <property type="term" value="P:microtubule-based movement"/>
    <property type="evidence" value="ECO:0007669"/>
    <property type="project" value="InterPro"/>
</dbReference>
<evidence type="ECO:0000259" key="8">
    <source>
        <dbReference type="PROSITE" id="PS50067"/>
    </source>
</evidence>
<keyword evidence="10" id="KW-1185">Reference proteome</keyword>
<gene>
    <name evidence="9" type="ORF">ECRASSUSDP1_LOCUS17329</name>
</gene>
<dbReference type="InterPro" id="IPR027640">
    <property type="entry name" value="Kinesin-like_fam"/>
</dbReference>
<feature type="coiled-coil region" evidence="6">
    <location>
        <begin position="420"/>
        <end position="690"/>
    </location>
</feature>
<dbReference type="SUPFAM" id="SSF52540">
    <property type="entry name" value="P-loop containing nucleoside triphosphate hydrolases"/>
    <property type="match status" value="1"/>
</dbReference>
<dbReference type="Gene3D" id="1.10.287.1490">
    <property type="match status" value="1"/>
</dbReference>
<dbReference type="AlphaFoldDB" id="A0AAD1XND3"/>
<dbReference type="Pfam" id="PF00225">
    <property type="entry name" value="Kinesin"/>
    <property type="match status" value="1"/>
</dbReference>
<comment type="similarity">
    <text evidence="5">Belongs to the TRAFAC class myosin-kinesin ATPase superfamily. Kinesin family.</text>
</comment>
<evidence type="ECO:0000256" key="7">
    <source>
        <dbReference type="SAM" id="MobiDB-lite"/>
    </source>
</evidence>
<evidence type="ECO:0000256" key="5">
    <source>
        <dbReference type="PROSITE-ProRule" id="PRU00283"/>
    </source>
</evidence>
<dbReference type="Gene3D" id="3.40.850.10">
    <property type="entry name" value="Kinesin motor domain"/>
    <property type="match status" value="1"/>
</dbReference>
<keyword evidence="2 5" id="KW-0067">ATP-binding</keyword>
<evidence type="ECO:0000313" key="9">
    <source>
        <dbReference type="EMBL" id="CAI2375961.1"/>
    </source>
</evidence>
<dbReference type="GO" id="GO:0005524">
    <property type="term" value="F:ATP binding"/>
    <property type="evidence" value="ECO:0007669"/>
    <property type="project" value="UniProtKB-UniRule"/>
</dbReference>
<feature type="domain" description="Kinesin motor" evidence="8">
    <location>
        <begin position="5"/>
        <end position="337"/>
    </location>
</feature>
<feature type="binding site" evidence="5">
    <location>
        <begin position="79"/>
        <end position="86"/>
    </location>
    <ligand>
        <name>ATP</name>
        <dbReference type="ChEBI" id="CHEBI:30616"/>
    </ligand>
</feature>
<feature type="region of interest" description="Disordered" evidence="7">
    <location>
        <begin position="376"/>
        <end position="415"/>
    </location>
</feature>